<dbReference type="PROSITE" id="PS50893">
    <property type="entry name" value="ABC_TRANSPORTER_2"/>
    <property type="match status" value="1"/>
</dbReference>
<dbReference type="InterPro" id="IPR003593">
    <property type="entry name" value="AAA+_ATPase"/>
</dbReference>
<sequence length="599" mass="67023">MSDTGSNTGKVTPYRMDKTPSVDIIFKDIRYSVSTKQGPKEILKGVEGVCKSGQLNAILGSSGAGKTTLLNILCQRIQSTKKSQLSGEVLANKTPFNAQQFNKFATYVMQDDILLETMTVKECFQFAANLKTNGTAKEKNDRVQEMVKQLKLERCQNTFVGGLFVKGISGGERKRTSIGYELISDPAAIFLDEPTSGLDSFTAYSIIELLRRYAHNKNKTVTFTIHQPSSDIWDLFDRVMLMVEGRFIYQGPGGINVVNHFSSIGFQCPQYSNPADYFMSIMHAESDANVKSYPIYFQGYDTKLKSIVSSDIQNAHDGELPNKQVQTSMLYQTGQIAMRQVRILQRNPLIFKARLIQSIIISLFIGAIYWQIPGPNDNPSQRNVNDKNGFLFFWCIGMFMMTLNPCILTFPSERAVFLREENAQLYTVSPYFFGKFIVDAFPAAIFPLISCLIVYWMVGLNDENAGKVFFFILVCAILGLTGLGLGYLGGSAFSDAQMAIAVTPMLLMPFMLFAGFYKNASDYAAWIGWIQYISPFKYAFQAVTINEYSYDGPGYPQDPIKQLNFDQGMWSSLGSLAGLFAGFTIISFIFLATLKKRVQ</sequence>
<dbReference type="InterPro" id="IPR003439">
    <property type="entry name" value="ABC_transporter-like_ATP-bd"/>
</dbReference>
<proteinExistence type="predicted"/>
<keyword evidence="6 8" id="KW-1133">Transmembrane helix</keyword>
<dbReference type="OrthoDB" id="184675at2759"/>
<keyword evidence="4" id="KW-0547">Nucleotide-binding</keyword>
<evidence type="ECO:0000256" key="2">
    <source>
        <dbReference type="ARBA" id="ARBA00022448"/>
    </source>
</evidence>
<dbReference type="AlphaFoldDB" id="Q22MP3"/>
<feature type="transmembrane region" description="Helical" evidence="8">
    <location>
        <begin position="390"/>
        <end position="410"/>
    </location>
</feature>
<feature type="transmembrane region" description="Helical" evidence="8">
    <location>
        <begin position="468"/>
        <end position="488"/>
    </location>
</feature>
<dbReference type="Proteomes" id="UP000009168">
    <property type="component" value="Unassembled WGS sequence"/>
</dbReference>
<feature type="domain" description="ABC transporter" evidence="9">
    <location>
        <begin position="24"/>
        <end position="269"/>
    </location>
</feature>
<gene>
    <name evidence="10" type="ORF">TTHERM_00031790</name>
</gene>
<dbReference type="STRING" id="312017.Q22MP3"/>
<dbReference type="RefSeq" id="XP_976977.1">
    <property type="nucleotide sequence ID" value="XM_971884.1"/>
</dbReference>
<evidence type="ECO:0000313" key="11">
    <source>
        <dbReference type="Proteomes" id="UP000009168"/>
    </source>
</evidence>
<accession>Q22MP3</accession>
<keyword evidence="7 8" id="KW-0472">Membrane</keyword>
<dbReference type="InterPro" id="IPR027417">
    <property type="entry name" value="P-loop_NTPase"/>
</dbReference>
<dbReference type="GO" id="GO:0016887">
    <property type="term" value="F:ATP hydrolysis activity"/>
    <property type="evidence" value="ECO:0007669"/>
    <property type="project" value="InterPro"/>
</dbReference>
<reference evidence="11" key="1">
    <citation type="journal article" date="2006" name="PLoS Biol.">
        <title>Macronuclear genome sequence of the ciliate Tetrahymena thermophila, a model eukaryote.</title>
        <authorList>
            <person name="Eisen J.A."/>
            <person name="Coyne R.S."/>
            <person name="Wu M."/>
            <person name="Wu D."/>
            <person name="Thiagarajan M."/>
            <person name="Wortman J.R."/>
            <person name="Badger J.H."/>
            <person name="Ren Q."/>
            <person name="Amedeo P."/>
            <person name="Jones K.M."/>
            <person name="Tallon L.J."/>
            <person name="Delcher A.L."/>
            <person name="Salzberg S.L."/>
            <person name="Silva J.C."/>
            <person name="Haas B.J."/>
            <person name="Majoros W.H."/>
            <person name="Farzad M."/>
            <person name="Carlton J.M."/>
            <person name="Smith R.K. Jr."/>
            <person name="Garg J."/>
            <person name="Pearlman R.E."/>
            <person name="Karrer K.M."/>
            <person name="Sun L."/>
            <person name="Manning G."/>
            <person name="Elde N.C."/>
            <person name="Turkewitz A.P."/>
            <person name="Asai D.J."/>
            <person name="Wilkes D.E."/>
            <person name="Wang Y."/>
            <person name="Cai H."/>
            <person name="Collins K."/>
            <person name="Stewart B.A."/>
            <person name="Lee S.R."/>
            <person name="Wilamowska K."/>
            <person name="Weinberg Z."/>
            <person name="Ruzzo W.L."/>
            <person name="Wloga D."/>
            <person name="Gaertig J."/>
            <person name="Frankel J."/>
            <person name="Tsao C.-C."/>
            <person name="Gorovsky M.A."/>
            <person name="Keeling P.J."/>
            <person name="Waller R.F."/>
            <person name="Patron N.J."/>
            <person name="Cherry J.M."/>
            <person name="Stover N.A."/>
            <person name="Krieger C.J."/>
            <person name="del Toro C."/>
            <person name="Ryder H.F."/>
            <person name="Williamson S.C."/>
            <person name="Barbeau R.A."/>
            <person name="Hamilton E.P."/>
            <person name="Orias E."/>
        </authorList>
    </citation>
    <scope>NUCLEOTIDE SEQUENCE [LARGE SCALE GENOMIC DNA]</scope>
    <source>
        <strain evidence="11">SB210</strain>
    </source>
</reference>
<dbReference type="FunCoup" id="Q22MP3">
    <property type="interactions" value="11"/>
</dbReference>
<evidence type="ECO:0000256" key="7">
    <source>
        <dbReference type="ARBA" id="ARBA00023136"/>
    </source>
</evidence>
<evidence type="ECO:0000256" key="4">
    <source>
        <dbReference type="ARBA" id="ARBA00022741"/>
    </source>
</evidence>
<dbReference type="Pfam" id="PF01061">
    <property type="entry name" value="ABC2_membrane"/>
    <property type="match status" value="1"/>
</dbReference>
<dbReference type="OMA" id="AGQMCTG"/>
<comment type="subcellular location">
    <subcellularLocation>
        <location evidence="1">Membrane</location>
        <topology evidence="1">Multi-pass membrane protein</topology>
    </subcellularLocation>
</comment>
<dbReference type="GO" id="GO:0005524">
    <property type="term" value="F:ATP binding"/>
    <property type="evidence" value="ECO:0007669"/>
    <property type="project" value="UniProtKB-KW"/>
</dbReference>
<dbReference type="Pfam" id="PF00005">
    <property type="entry name" value="ABC_tran"/>
    <property type="match status" value="1"/>
</dbReference>
<dbReference type="SUPFAM" id="SSF52540">
    <property type="entry name" value="P-loop containing nucleoside triphosphate hydrolases"/>
    <property type="match status" value="1"/>
</dbReference>
<dbReference type="GO" id="GO:0140359">
    <property type="term" value="F:ABC-type transporter activity"/>
    <property type="evidence" value="ECO:0007669"/>
    <property type="project" value="InterPro"/>
</dbReference>
<keyword evidence="5" id="KW-0067">ATP-binding</keyword>
<evidence type="ECO:0000256" key="1">
    <source>
        <dbReference type="ARBA" id="ARBA00004141"/>
    </source>
</evidence>
<dbReference type="SMART" id="SM00382">
    <property type="entry name" value="AAA"/>
    <property type="match status" value="1"/>
</dbReference>
<dbReference type="PANTHER" id="PTHR48041:SF139">
    <property type="entry name" value="PROTEIN SCARLET"/>
    <property type="match status" value="1"/>
</dbReference>
<name>Q22MP3_TETTS</name>
<feature type="transmembrane region" description="Helical" evidence="8">
    <location>
        <begin position="349"/>
        <end position="370"/>
    </location>
</feature>
<evidence type="ECO:0000256" key="5">
    <source>
        <dbReference type="ARBA" id="ARBA00022840"/>
    </source>
</evidence>
<evidence type="ECO:0000259" key="9">
    <source>
        <dbReference type="PROSITE" id="PS50893"/>
    </source>
</evidence>
<feature type="transmembrane region" description="Helical" evidence="8">
    <location>
        <begin position="573"/>
        <end position="594"/>
    </location>
</feature>
<keyword evidence="3 8" id="KW-0812">Transmembrane</keyword>
<evidence type="ECO:0000256" key="6">
    <source>
        <dbReference type="ARBA" id="ARBA00022989"/>
    </source>
</evidence>
<keyword evidence="2" id="KW-0813">Transport</keyword>
<dbReference type="HOGENOM" id="CLU_000604_57_6_1"/>
<evidence type="ECO:0000313" key="10">
    <source>
        <dbReference type="EMBL" id="EAR86422.1"/>
    </source>
</evidence>
<dbReference type="InterPro" id="IPR013525">
    <property type="entry name" value="ABC2_TM"/>
</dbReference>
<evidence type="ECO:0000256" key="8">
    <source>
        <dbReference type="SAM" id="Phobius"/>
    </source>
</evidence>
<dbReference type="InterPro" id="IPR050352">
    <property type="entry name" value="ABCG_transporters"/>
</dbReference>
<feature type="transmembrane region" description="Helical" evidence="8">
    <location>
        <begin position="431"/>
        <end position="456"/>
    </location>
</feature>
<dbReference type="EMBL" id="GG662720">
    <property type="protein sequence ID" value="EAR86422.1"/>
    <property type="molecule type" value="Genomic_DNA"/>
</dbReference>
<protein>
    <submittedName>
        <fullName evidence="10">ABC-2 family transporter protein</fullName>
    </submittedName>
</protein>
<dbReference type="Gene3D" id="3.40.50.300">
    <property type="entry name" value="P-loop containing nucleotide triphosphate hydrolases"/>
    <property type="match status" value="1"/>
</dbReference>
<dbReference type="KEGG" id="tet:TTHERM_00031790"/>
<organism evidence="10 11">
    <name type="scientific">Tetrahymena thermophila (strain SB210)</name>
    <dbReference type="NCBI Taxonomy" id="312017"/>
    <lineage>
        <taxon>Eukaryota</taxon>
        <taxon>Sar</taxon>
        <taxon>Alveolata</taxon>
        <taxon>Ciliophora</taxon>
        <taxon>Intramacronucleata</taxon>
        <taxon>Oligohymenophorea</taxon>
        <taxon>Hymenostomatida</taxon>
        <taxon>Tetrahymenina</taxon>
        <taxon>Tetrahymenidae</taxon>
        <taxon>Tetrahymena</taxon>
    </lineage>
</organism>
<evidence type="ECO:0000256" key="3">
    <source>
        <dbReference type="ARBA" id="ARBA00022692"/>
    </source>
</evidence>
<dbReference type="GO" id="GO:0016020">
    <property type="term" value="C:membrane"/>
    <property type="evidence" value="ECO:0007669"/>
    <property type="project" value="UniProtKB-SubCell"/>
</dbReference>
<dbReference type="PANTHER" id="PTHR48041">
    <property type="entry name" value="ABC TRANSPORTER G FAMILY MEMBER 28"/>
    <property type="match status" value="1"/>
</dbReference>
<dbReference type="GeneID" id="7843876"/>
<dbReference type="eggNOG" id="KOG0061">
    <property type="taxonomic scope" value="Eukaryota"/>
</dbReference>
<dbReference type="Pfam" id="PF19055">
    <property type="entry name" value="ABC2_membrane_7"/>
    <property type="match status" value="1"/>
</dbReference>
<feature type="transmembrane region" description="Helical" evidence="8">
    <location>
        <begin position="500"/>
        <end position="517"/>
    </location>
</feature>
<keyword evidence="11" id="KW-1185">Reference proteome</keyword>
<dbReference type="InterPro" id="IPR043926">
    <property type="entry name" value="ABCG_dom"/>
</dbReference>
<dbReference type="InParanoid" id="Q22MP3"/>